<proteinExistence type="predicted"/>
<name>A0A1H8C488_9FLAO</name>
<accession>A0A1H8C488</accession>
<dbReference type="STRING" id="295069.SAMN05421856_10810"/>
<protein>
    <submittedName>
        <fullName evidence="1">Uncharacterized protein</fullName>
    </submittedName>
</protein>
<gene>
    <name evidence="1" type="ORF">SAMN05421856_10810</name>
</gene>
<dbReference type="Proteomes" id="UP000199450">
    <property type="component" value="Unassembled WGS sequence"/>
</dbReference>
<evidence type="ECO:0000313" key="2">
    <source>
        <dbReference type="Proteomes" id="UP000199450"/>
    </source>
</evidence>
<reference evidence="2" key="1">
    <citation type="submission" date="2016-10" db="EMBL/GenBank/DDBJ databases">
        <authorList>
            <person name="Varghese N."/>
            <person name="Submissions S."/>
        </authorList>
    </citation>
    <scope>NUCLEOTIDE SEQUENCE [LARGE SCALE GENOMIC DNA]</scope>
    <source>
        <strain evidence="2">DSM 17453</strain>
    </source>
</reference>
<organism evidence="1 2">
    <name type="scientific">Chryseobacterium taichungense</name>
    <dbReference type="NCBI Taxonomy" id="295069"/>
    <lineage>
        <taxon>Bacteria</taxon>
        <taxon>Pseudomonadati</taxon>
        <taxon>Bacteroidota</taxon>
        <taxon>Flavobacteriia</taxon>
        <taxon>Flavobacteriales</taxon>
        <taxon>Weeksellaceae</taxon>
        <taxon>Chryseobacterium group</taxon>
        <taxon>Chryseobacterium</taxon>
    </lineage>
</organism>
<dbReference type="EMBL" id="FOBV01000008">
    <property type="protein sequence ID" value="SEM88887.1"/>
    <property type="molecule type" value="Genomic_DNA"/>
</dbReference>
<sequence length="133" mass="15350">MPSYFSIFGSVNQLQFLSMIKIQKIGCSCEKPASNYTEYRSSELGIDHTNGRYAEVSIQQCKLCQRIWIHYLVEFEHYSKSGRWYKGIVSKKDRPNITPENAVAYLESLEWYVYGGSYFESTGTFGQGKLQVD</sequence>
<keyword evidence="2" id="KW-1185">Reference proteome</keyword>
<evidence type="ECO:0000313" key="1">
    <source>
        <dbReference type="EMBL" id="SEM88887.1"/>
    </source>
</evidence>
<dbReference type="AlphaFoldDB" id="A0A1H8C488"/>